<evidence type="ECO:0000256" key="12">
    <source>
        <dbReference type="ARBA" id="ARBA00023242"/>
    </source>
</evidence>
<dbReference type="InterPro" id="IPR036525">
    <property type="entry name" value="Tubulin/FtsZ_GTPase_sf"/>
</dbReference>
<feature type="domain" description="Tubulin/FtsZ GTPase" evidence="16">
    <location>
        <begin position="2"/>
        <end position="92"/>
    </location>
</feature>
<dbReference type="GO" id="GO:0030030">
    <property type="term" value="P:cell projection organization"/>
    <property type="evidence" value="ECO:0007669"/>
    <property type="project" value="UniProtKB-KW"/>
</dbReference>
<dbReference type="Proteomes" id="UP000824782">
    <property type="component" value="Unassembled WGS sequence"/>
</dbReference>
<evidence type="ECO:0000256" key="8">
    <source>
        <dbReference type="ARBA" id="ARBA00022741"/>
    </source>
</evidence>
<dbReference type="PRINTS" id="PR01224">
    <property type="entry name" value="DELTATUBULIN"/>
</dbReference>
<keyword evidence="18" id="KW-1185">Reference proteome</keyword>
<dbReference type="InterPro" id="IPR023123">
    <property type="entry name" value="Tubulin_C"/>
</dbReference>
<dbReference type="Pfam" id="PF00091">
    <property type="entry name" value="Tubulin"/>
    <property type="match status" value="1"/>
</dbReference>
<proteinExistence type="inferred from homology"/>
<gene>
    <name evidence="17" type="ORF">GDO81_018767</name>
</gene>
<evidence type="ECO:0000256" key="4">
    <source>
        <dbReference type="ARBA" id="ARBA00009636"/>
    </source>
</evidence>
<keyword evidence="6" id="KW-0963">Cytoplasm</keyword>
<evidence type="ECO:0000256" key="6">
    <source>
        <dbReference type="ARBA" id="ARBA00022490"/>
    </source>
</evidence>
<keyword evidence="9" id="KW-0970">Cilium biogenesis/degradation</keyword>
<dbReference type="GO" id="GO:0005634">
    <property type="term" value="C:nucleus"/>
    <property type="evidence" value="ECO:0007669"/>
    <property type="project" value="UniProtKB-SubCell"/>
</dbReference>
<evidence type="ECO:0000313" key="18">
    <source>
        <dbReference type="Proteomes" id="UP000824782"/>
    </source>
</evidence>
<name>A0AAV6ZGN4_ENGPU</name>
<evidence type="ECO:0000313" key="17">
    <source>
        <dbReference type="EMBL" id="KAG8546512.1"/>
    </source>
</evidence>
<dbReference type="PANTHER" id="PTHR11588">
    <property type="entry name" value="TUBULIN"/>
    <property type="match status" value="1"/>
</dbReference>
<dbReference type="GO" id="GO:0005814">
    <property type="term" value="C:centriole"/>
    <property type="evidence" value="ECO:0007669"/>
    <property type="project" value="UniProtKB-SubCell"/>
</dbReference>
<dbReference type="InterPro" id="IPR000217">
    <property type="entry name" value="Tubulin"/>
</dbReference>
<keyword evidence="12" id="KW-0539">Nucleus</keyword>
<dbReference type="InterPro" id="IPR003008">
    <property type="entry name" value="Tubulin_FtsZ_GTPase"/>
</dbReference>
<dbReference type="InterPro" id="IPR008280">
    <property type="entry name" value="Tub_FtsZ_C"/>
</dbReference>
<protein>
    <recommendedName>
        <fullName evidence="5">Tubulin delta chain</fullName>
    </recommendedName>
    <alternativeName>
        <fullName evidence="14">Delta-tubulin</fullName>
    </alternativeName>
</protein>
<dbReference type="Gene3D" id="3.40.50.1440">
    <property type="entry name" value="Tubulin/FtsZ, GTPase domain"/>
    <property type="match status" value="1"/>
</dbReference>
<keyword evidence="7" id="KW-0493">Microtubule</keyword>
<evidence type="ECO:0000256" key="15">
    <source>
        <dbReference type="ARBA" id="ARBA00046149"/>
    </source>
</evidence>
<keyword evidence="11" id="KW-0206">Cytoskeleton</keyword>
<comment type="function">
    <text evidence="15">Acts as a positive regulator of hedgehog signaling and regulates ciliary function.</text>
</comment>
<keyword evidence="13" id="KW-0966">Cell projection</keyword>
<dbReference type="GO" id="GO:0005200">
    <property type="term" value="F:structural constituent of cytoskeleton"/>
    <property type="evidence" value="ECO:0007669"/>
    <property type="project" value="InterPro"/>
</dbReference>
<sequence>MDAFRKEVERRDCYSGTVILHSLCGGTGSGMGSRLCEEIRETYPAGYILSVTAAPHETGDSPLQHYNSLLCLAWMQRFCDGVLLFQNDEVMRRAASSEEKKTFTACGPQPLVSLTSMNTHIASCLAGLLCPVYSLKTRSPVSVGLEPWELIRCLCPMSTMKFLHTSQVCRRGAASWDTVTSSVVRTLPRADPAGHLHHSLSVLAVARNSQDYSFLLSRDSVLLKLRQAYGCVSWNPSAVHCWTDPQNILDPPGYSHSLTVCANHSSAADLLSRAGTKARTMYRSGAYLHWYRRYGCEDDDFQTCFDTLDSVVDEYRGLGVQ</sequence>
<dbReference type="Gene3D" id="1.10.287.600">
    <property type="entry name" value="Helix hairpin bin"/>
    <property type="match status" value="1"/>
</dbReference>
<evidence type="ECO:0000256" key="13">
    <source>
        <dbReference type="ARBA" id="ARBA00023273"/>
    </source>
</evidence>
<dbReference type="SUPFAM" id="SSF55307">
    <property type="entry name" value="Tubulin C-terminal domain-like"/>
    <property type="match status" value="1"/>
</dbReference>
<dbReference type="EMBL" id="WNYA01001055">
    <property type="protein sequence ID" value="KAG8546512.1"/>
    <property type="molecule type" value="Genomic_DNA"/>
</dbReference>
<keyword evidence="8" id="KW-0547">Nucleotide-binding</keyword>
<evidence type="ECO:0000256" key="5">
    <source>
        <dbReference type="ARBA" id="ARBA00014184"/>
    </source>
</evidence>
<dbReference type="SUPFAM" id="SSF52490">
    <property type="entry name" value="Tubulin nucleotide-binding domain-like"/>
    <property type="match status" value="1"/>
</dbReference>
<dbReference type="AlphaFoldDB" id="A0AAV6ZGN4"/>
<dbReference type="GO" id="GO:0005525">
    <property type="term" value="F:GTP binding"/>
    <property type="evidence" value="ECO:0007669"/>
    <property type="project" value="UniProtKB-KW"/>
</dbReference>
<comment type="caution">
    <text evidence="17">The sequence shown here is derived from an EMBL/GenBank/DDBJ whole genome shotgun (WGS) entry which is preliminary data.</text>
</comment>
<organism evidence="17 18">
    <name type="scientific">Engystomops pustulosus</name>
    <name type="common">Tungara frog</name>
    <name type="synonym">Physalaemus pustulosus</name>
    <dbReference type="NCBI Taxonomy" id="76066"/>
    <lineage>
        <taxon>Eukaryota</taxon>
        <taxon>Metazoa</taxon>
        <taxon>Chordata</taxon>
        <taxon>Craniata</taxon>
        <taxon>Vertebrata</taxon>
        <taxon>Euteleostomi</taxon>
        <taxon>Amphibia</taxon>
        <taxon>Batrachia</taxon>
        <taxon>Anura</taxon>
        <taxon>Neobatrachia</taxon>
        <taxon>Hyloidea</taxon>
        <taxon>Leptodactylidae</taxon>
        <taxon>Leiuperinae</taxon>
        <taxon>Engystomops</taxon>
    </lineage>
</organism>
<accession>A0AAV6ZGN4</accession>
<comment type="subcellular location">
    <subcellularLocation>
        <location evidence="3">Cell projection</location>
        <location evidence="3">Cilium</location>
    </subcellularLocation>
    <subcellularLocation>
        <location evidence="1">Cytoplasm</location>
        <location evidence="1">Cytoskeleton</location>
        <location evidence="1">Microtubule organizing center</location>
        <location evidence="1">Centrosome</location>
        <location evidence="1">Centriole</location>
    </subcellularLocation>
    <subcellularLocation>
        <location evidence="2">Nucleus</location>
    </subcellularLocation>
</comment>
<evidence type="ECO:0000256" key="9">
    <source>
        <dbReference type="ARBA" id="ARBA00022794"/>
    </source>
</evidence>
<dbReference type="GO" id="GO:0007017">
    <property type="term" value="P:microtubule-based process"/>
    <property type="evidence" value="ECO:0007669"/>
    <property type="project" value="InterPro"/>
</dbReference>
<evidence type="ECO:0000256" key="10">
    <source>
        <dbReference type="ARBA" id="ARBA00023134"/>
    </source>
</evidence>
<evidence type="ECO:0000259" key="16">
    <source>
        <dbReference type="Pfam" id="PF00091"/>
    </source>
</evidence>
<reference evidence="17" key="1">
    <citation type="thesis" date="2020" institute="ProQuest LLC" country="789 East Eisenhower Parkway, Ann Arbor, MI, USA">
        <title>Comparative Genomics and Chromosome Evolution.</title>
        <authorList>
            <person name="Mudd A.B."/>
        </authorList>
    </citation>
    <scope>NUCLEOTIDE SEQUENCE</scope>
    <source>
        <strain evidence="17">237g6f4</strain>
        <tissue evidence="17">Blood</tissue>
    </source>
</reference>
<evidence type="ECO:0000256" key="2">
    <source>
        <dbReference type="ARBA" id="ARBA00004123"/>
    </source>
</evidence>
<evidence type="ECO:0000256" key="1">
    <source>
        <dbReference type="ARBA" id="ARBA00004114"/>
    </source>
</evidence>
<comment type="similarity">
    <text evidence="4">Belongs to the tubulin family.</text>
</comment>
<dbReference type="InterPro" id="IPR002967">
    <property type="entry name" value="Delta_tubulin"/>
</dbReference>
<evidence type="ECO:0000256" key="14">
    <source>
        <dbReference type="ARBA" id="ARBA00030594"/>
    </source>
</evidence>
<evidence type="ECO:0000256" key="3">
    <source>
        <dbReference type="ARBA" id="ARBA00004138"/>
    </source>
</evidence>
<dbReference type="PRINTS" id="PR01161">
    <property type="entry name" value="TUBULIN"/>
</dbReference>
<dbReference type="GO" id="GO:0005929">
    <property type="term" value="C:cilium"/>
    <property type="evidence" value="ECO:0007669"/>
    <property type="project" value="UniProtKB-SubCell"/>
</dbReference>
<dbReference type="GO" id="GO:0005874">
    <property type="term" value="C:microtubule"/>
    <property type="evidence" value="ECO:0007669"/>
    <property type="project" value="UniProtKB-KW"/>
</dbReference>
<keyword evidence="10" id="KW-0342">GTP-binding</keyword>
<evidence type="ECO:0000256" key="11">
    <source>
        <dbReference type="ARBA" id="ARBA00023212"/>
    </source>
</evidence>
<evidence type="ECO:0000256" key="7">
    <source>
        <dbReference type="ARBA" id="ARBA00022701"/>
    </source>
</evidence>